<dbReference type="EMBL" id="BX284603">
    <property type="protein sequence ID" value="CAB04451.1"/>
    <property type="molecule type" value="Genomic_DNA"/>
</dbReference>
<dbReference type="HOGENOM" id="CLU_866643_0_0_1"/>
<dbReference type="Proteomes" id="UP000001940">
    <property type="component" value="Chromosome III"/>
</dbReference>
<dbReference type="WormBase" id="F53A2.3">
    <property type="protein sequence ID" value="CE16095"/>
    <property type="gene ID" value="WBGene00009951"/>
</dbReference>
<name>O45548_CAEEL</name>
<reference evidence="2 3" key="1">
    <citation type="journal article" date="1998" name="Science">
        <title>Genome sequence of the nematode C. elegans: a platform for investigating biology.</title>
        <authorList>
            <consortium name="The C. elegans sequencing consortium"/>
            <person name="Sulson J.E."/>
            <person name="Waterston R."/>
        </authorList>
    </citation>
    <scope>NUCLEOTIDE SEQUENCE [LARGE SCALE GENOMIC DNA]</scope>
    <source>
        <strain evidence="2 3">Bristol N2</strain>
    </source>
</reference>
<keyword evidence="3" id="KW-1185">Reference proteome</keyword>
<organism evidence="2 3">
    <name type="scientific">Caenorhabditis elegans</name>
    <dbReference type="NCBI Taxonomy" id="6239"/>
    <lineage>
        <taxon>Eukaryota</taxon>
        <taxon>Metazoa</taxon>
        <taxon>Ecdysozoa</taxon>
        <taxon>Nematoda</taxon>
        <taxon>Chromadorea</taxon>
        <taxon>Rhabditida</taxon>
        <taxon>Rhabditina</taxon>
        <taxon>Rhabditomorpha</taxon>
        <taxon>Rhabditoidea</taxon>
        <taxon>Rhabditidae</taxon>
        <taxon>Peloderinae</taxon>
        <taxon>Caenorhabditis</taxon>
    </lineage>
</organism>
<evidence type="ECO:0000313" key="4">
    <source>
        <dbReference type="WormBase" id="F53A2.3"/>
    </source>
</evidence>
<dbReference type="CTD" id="186139"/>
<dbReference type="OrthoDB" id="5901479at2759"/>
<accession>O45548</accession>
<dbReference type="UCSC" id="F53A2.3">
    <property type="organism name" value="c. elegans"/>
</dbReference>
<evidence type="ECO:0000313" key="2">
    <source>
        <dbReference type="EMBL" id="CAB04451.1"/>
    </source>
</evidence>
<evidence type="ECO:0000313" key="3">
    <source>
        <dbReference type="Proteomes" id="UP000001940"/>
    </source>
</evidence>
<dbReference type="Bgee" id="WBGene00009951">
    <property type="expression patterns" value="Expressed in embryo and 3 other cell types or tissues"/>
</dbReference>
<feature type="region of interest" description="Disordered" evidence="1">
    <location>
        <begin position="302"/>
        <end position="321"/>
    </location>
</feature>
<dbReference type="GeneID" id="186139"/>
<dbReference type="FunCoup" id="O45548">
    <property type="interactions" value="121"/>
</dbReference>
<dbReference type="PANTHER" id="PTHR22921:SF27">
    <property type="entry name" value="C2H2-TYPE DOMAIN-CONTAINING PROTEIN-RELATED"/>
    <property type="match status" value="1"/>
</dbReference>
<dbReference type="PANTHER" id="PTHR22921">
    <property type="entry name" value="PROTEIN CBG20088-RELATED"/>
    <property type="match status" value="1"/>
</dbReference>
<dbReference type="AGR" id="WB:WBGene00009951"/>
<evidence type="ECO:0007829" key="5">
    <source>
        <dbReference type="PeptideAtlas" id="O45548"/>
    </source>
</evidence>
<dbReference type="RefSeq" id="NP_499748.1">
    <property type="nucleotide sequence ID" value="NM_067347.1"/>
</dbReference>
<dbReference type="eggNOG" id="ENOG502TJ30">
    <property type="taxonomic scope" value="Eukaryota"/>
</dbReference>
<protein>
    <submittedName>
        <fullName evidence="2">Phosphoprotein</fullName>
    </submittedName>
</protein>
<sequence>MASRETILDVLAKLEECKETLNNSLNYDEAANSNGSSTFQDQSEIKIEHIAPNLVFENGTVPQEQSNSFQWYEEEVSNDACVSSNEYSGVKLCPFNIGFKSYNTPPDQMQQLDKSISDNMACRMNVDFSGIDRLIQHGSEDMRTVGYGMRGMMKLLQIQHEKLMGKKPDDVTTGLKASLVPARFLKEKTVIVRNLTDDADINVNKVFGQLTAQSSSLKNIVINAANVWIKNVVPDEQRKLYSTSIKPQQPQITFPAQLLNGPAGLLVRCLSVTGGDNSSNAVNISLLFKQHVSNLFNHARSKSGITNSRKRKQQSEDYSYN</sequence>
<dbReference type="AlphaFoldDB" id="O45548"/>
<dbReference type="PeptideAtlas" id="O45548"/>
<evidence type="ECO:0000256" key="1">
    <source>
        <dbReference type="SAM" id="MobiDB-lite"/>
    </source>
</evidence>
<dbReference type="KEGG" id="cel:CELE_F53A2.3"/>
<dbReference type="OMA" id="ITRMAHE"/>
<dbReference type="IntAct" id="O45548">
    <property type="interactions" value="1"/>
</dbReference>
<dbReference type="PIR" id="T22527">
    <property type="entry name" value="T22527"/>
</dbReference>
<keyword evidence="5" id="KW-1267">Proteomics identification</keyword>
<dbReference type="InParanoid" id="O45548"/>
<proteinExistence type="evidence at protein level"/>
<dbReference type="PaxDb" id="6239-F53A2.3"/>
<gene>
    <name evidence="2" type="ORF">CELE_F53A2.3</name>
    <name evidence="2 4" type="ORF">F53A2.3</name>
</gene>